<keyword evidence="3" id="KW-1185">Reference proteome</keyword>
<organism evidence="2 3">
    <name type="scientific">Cyanobium usitatum str. Tous</name>
    <dbReference type="NCBI Taxonomy" id="2116684"/>
    <lineage>
        <taxon>Bacteria</taxon>
        <taxon>Bacillati</taxon>
        <taxon>Cyanobacteriota</taxon>
        <taxon>Cyanophyceae</taxon>
        <taxon>Synechococcales</taxon>
        <taxon>Prochlorococcaceae</taxon>
        <taxon>Cyanobium</taxon>
    </lineage>
</organism>
<evidence type="ECO:0000313" key="3">
    <source>
        <dbReference type="Proteomes" id="UP000243002"/>
    </source>
</evidence>
<evidence type="ECO:0000313" key="2">
    <source>
        <dbReference type="EMBL" id="PSJ04476.1"/>
    </source>
</evidence>
<evidence type="ECO:0000256" key="1">
    <source>
        <dbReference type="SAM" id="Phobius"/>
    </source>
</evidence>
<reference evidence="2 3" key="1">
    <citation type="journal article" date="2018" name="Environ. Microbiol.">
        <title>Ecological and genomic features of two widespread freshwater picocyanobacteria.</title>
        <authorList>
            <person name="Cabello-Yeves P.J."/>
            <person name="Picazo A."/>
            <person name="Camacho A."/>
            <person name="Callieri C."/>
            <person name="Rosselli R."/>
            <person name="Roda-Garcia J.J."/>
            <person name="Coutinho F.H."/>
            <person name="Rodriguez-Valera F."/>
        </authorList>
    </citation>
    <scope>NUCLEOTIDE SEQUENCE [LARGE SCALE GENOMIC DNA]</scope>
    <source>
        <strain evidence="2 3">Tous</strain>
    </source>
</reference>
<keyword evidence="1" id="KW-0812">Transmembrane</keyword>
<comment type="caution">
    <text evidence="2">The sequence shown here is derived from an EMBL/GenBank/DDBJ whole genome shotgun (WGS) entry which is preliminary data.</text>
</comment>
<dbReference type="Pfam" id="PF04306">
    <property type="entry name" value="DUF456"/>
    <property type="match status" value="1"/>
</dbReference>
<sequence>MLWWLCLGIQALAIPGALLPVLPGLALLPLGALLWMWAVGWSVGWPSLLLAIVLLVLGWGAEALGLVLGPAKLQASRWAGLGAGLGLLVGLLGLLPALPVGGPLLGLLLGPFLGASLAQWLAARGGLGRALQVGLAVLVGMLVSRLAQALLGVVGVLGFILLTR</sequence>
<keyword evidence="1" id="KW-1133">Transmembrane helix</keyword>
<keyword evidence="1" id="KW-0472">Membrane</keyword>
<feature type="transmembrane region" description="Helical" evidence="1">
    <location>
        <begin position="12"/>
        <end position="37"/>
    </location>
</feature>
<feature type="transmembrane region" description="Helical" evidence="1">
    <location>
        <begin position="43"/>
        <end position="66"/>
    </location>
</feature>
<dbReference type="PANTHER" id="PTHR39165">
    <property type="entry name" value="IG HYPOTHETICAL 17883"/>
    <property type="match status" value="1"/>
</dbReference>
<feature type="transmembrane region" description="Helical" evidence="1">
    <location>
        <begin position="135"/>
        <end position="162"/>
    </location>
</feature>
<gene>
    <name evidence="2" type="ORF">C7K55_10555</name>
</gene>
<proteinExistence type="predicted"/>
<accession>A0A2P7MTG1</accession>
<name>A0A2P7MTG1_9CYAN</name>
<dbReference type="PANTHER" id="PTHR39165:SF1">
    <property type="entry name" value="DUF456 DOMAIN-CONTAINING PROTEIN"/>
    <property type="match status" value="1"/>
</dbReference>
<dbReference type="AlphaFoldDB" id="A0A2P7MTG1"/>
<dbReference type="Proteomes" id="UP000243002">
    <property type="component" value="Unassembled WGS sequence"/>
</dbReference>
<feature type="transmembrane region" description="Helical" evidence="1">
    <location>
        <begin position="78"/>
        <end position="98"/>
    </location>
</feature>
<protein>
    <submittedName>
        <fullName evidence="2">DUF456 domain-containing protein</fullName>
    </submittedName>
</protein>
<dbReference type="InterPro" id="IPR007403">
    <property type="entry name" value="DUF456"/>
</dbReference>
<dbReference type="EMBL" id="PXXO01000012">
    <property type="protein sequence ID" value="PSJ04476.1"/>
    <property type="molecule type" value="Genomic_DNA"/>
</dbReference>